<dbReference type="PANTHER" id="PTHR34131">
    <property type="entry name" value="(RAP ANNOTATION RELEASE2) GALACTOSE-BINDING LIKE DOMAIN CONTAINING PROTEIN"/>
    <property type="match status" value="1"/>
</dbReference>
<feature type="signal peptide" evidence="1">
    <location>
        <begin position="1"/>
        <end position="35"/>
    </location>
</feature>
<organism evidence="2 3">
    <name type="scientific">Prymnesium parvum</name>
    <name type="common">Toxic golden alga</name>
    <dbReference type="NCBI Taxonomy" id="97485"/>
    <lineage>
        <taxon>Eukaryota</taxon>
        <taxon>Haptista</taxon>
        <taxon>Haptophyta</taxon>
        <taxon>Prymnesiophyceae</taxon>
        <taxon>Prymnesiales</taxon>
        <taxon>Prymnesiaceae</taxon>
        <taxon>Prymnesium</taxon>
    </lineage>
</organism>
<dbReference type="InterPro" id="IPR018971">
    <property type="entry name" value="DUF1997"/>
</dbReference>
<dbReference type="Pfam" id="PF09366">
    <property type="entry name" value="DUF1997"/>
    <property type="match status" value="1"/>
</dbReference>
<dbReference type="AlphaFoldDB" id="A0AB34K7G8"/>
<keyword evidence="1" id="KW-0732">Signal</keyword>
<sequence>MIEKSLRSSTSASAMRHYLVLLLSLLLLSLGPATAALHSHTLLMRRATTASRHASPRSLLEEKRRRLQRDARWDENDLSFAQRAPSHGVRLVGGAAVARNISCCSAAFDHFMRTPSLSDTSLLNAVTFNSRGDGEYECEMVRIRIFSYTATPLITIRVERNEDKSLLVRVLDLRISIQGSQEEAPWTLQGATVESSNLISWKDLGEGVQQLRTELKLSVGVEVPRFFPLPRSVIESTASFILRGTCNTQCNQLLGEIEEGYRISFPEHEQ</sequence>
<name>A0AB34K7G8_PRYPA</name>
<dbReference type="Proteomes" id="UP001515480">
    <property type="component" value="Unassembled WGS sequence"/>
</dbReference>
<evidence type="ECO:0000313" key="3">
    <source>
        <dbReference type="Proteomes" id="UP001515480"/>
    </source>
</evidence>
<evidence type="ECO:0000256" key="1">
    <source>
        <dbReference type="SAM" id="SignalP"/>
    </source>
</evidence>
<protein>
    <submittedName>
        <fullName evidence="2">Uncharacterized protein</fullName>
    </submittedName>
</protein>
<proteinExistence type="predicted"/>
<keyword evidence="3" id="KW-1185">Reference proteome</keyword>
<dbReference type="EMBL" id="JBGBPQ010000001">
    <property type="protein sequence ID" value="KAL1530060.1"/>
    <property type="molecule type" value="Genomic_DNA"/>
</dbReference>
<feature type="chain" id="PRO_5044268863" evidence="1">
    <location>
        <begin position="36"/>
        <end position="270"/>
    </location>
</feature>
<comment type="caution">
    <text evidence="2">The sequence shown here is derived from an EMBL/GenBank/DDBJ whole genome shotgun (WGS) entry which is preliminary data.</text>
</comment>
<reference evidence="2 3" key="1">
    <citation type="journal article" date="2024" name="Science">
        <title>Giant polyketide synthase enzymes in the biosynthesis of giant marine polyether toxins.</title>
        <authorList>
            <person name="Fallon T.R."/>
            <person name="Shende V.V."/>
            <person name="Wierzbicki I.H."/>
            <person name="Pendleton A.L."/>
            <person name="Watervoot N.F."/>
            <person name="Auber R.P."/>
            <person name="Gonzalez D.J."/>
            <person name="Wisecaver J.H."/>
            <person name="Moore B.S."/>
        </authorList>
    </citation>
    <scope>NUCLEOTIDE SEQUENCE [LARGE SCALE GENOMIC DNA]</scope>
    <source>
        <strain evidence="2 3">12B1</strain>
    </source>
</reference>
<dbReference type="PANTHER" id="PTHR34131:SF3">
    <property type="entry name" value="(RAP ANNOTATION RELEASE2) GALACTOSE-BINDING LIKE DOMAIN CONTAINING PROTEIN"/>
    <property type="match status" value="1"/>
</dbReference>
<gene>
    <name evidence="2" type="ORF">AB1Y20_000982</name>
</gene>
<evidence type="ECO:0000313" key="2">
    <source>
        <dbReference type="EMBL" id="KAL1530060.1"/>
    </source>
</evidence>
<accession>A0AB34K7G8</accession>